<evidence type="ECO:0000259" key="2">
    <source>
        <dbReference type="Pfam" id="PF10254"/>
    </source>
</evidence>
<reference evidence="3" key="1">
    <citation type="submission" date="2022-08" db="UniProtKB">
        <authorList>
            <consortium name="EnsemblMetazoa"/>
        </authorList>
    </citation>
    <scope>IDENTIFICATION</scope>
    <source>
        <strain evidence="3">Israel</strain>
    </source>
</reference>
<evidence type="ECO:0000313" key="3">
    <source>
        <dbReference type="EnsemblMetazoa" id="PPAI010773-PA"/>
    </source>
</evidence>
<organism evidence="3 4">
    <name type="scientific">Phlebotomus papatasi</name>
    <name type="common">Sandfly</name>
    <dbReference type="NCBI Taxonomy" id="29031"/>
    <lineage>
        <taxon>Eukaryota</taxon>
        <taxon>Metazoa</taxon>
        <taxon>Ecdysozoa</taxon>
        <taxon>Arthropoda</taxon>
        <taxon>Hexapoda</taxon>
        <taxon>Insecta</taxon>
        <taxon>Pterygota</taxon>
        <taxon>Neoptera</taxon>
        <taxon>Endopterygota</taxon>
        <taxon>Diptera</taxon>
        <taxon>Nematocera</taxon>
        <taxon>Psychodoidea</taxon>
        <taxon>Psychodidae</taxon>
        <taxon>Phlebotomus</taxon>
        <taxon>Phlebotomus</taxon>
    </lineage>
</organism>
<dbReference type="GO" id="GO:0072659">
    <property type="term" value="P:protein localization to plasma membrane"/>
    <property type="evidence" value="ECO:0007669"/>
    <property type="project" value="TreeGrafter"/>
</dbReference>
<dbReference type="Proteomes" id="UP000092462">
    <property type="component" value="Unassembled WGS sequence"/>
</dbReference>
<dbReference type="VEuPathDB" id="VectorBase:PPAPM1_010834"/>
<dbReference type="EMBL" id="AJVK01019144">
    <property type="status" value="NOT_ANNOTATED_CDS"/>
    <property type="molecule type" value="Genomic_DNA"/>
</dbReference>
<feature type="compositionally biased region" description="Low complexity" evidence="1">
    <location>
        <begin position="116"/>
        <end position="128"/>
    </location>
</feature>
<dbReference type="PANTHER" id="PTHR13280">
    <property type="entry name" value="PHOSPHOFURIN ACIDIC CLUSTER SORTING PROTEIN"/>
    <property type="match status" value="1"/>
</dbReference>
<evidence type="ECO:0000256" key="1">
    <source>
        <dbReference type="SAM" id="MobiDB-lite"/>
    </source>
</evidence>
<feature type="region of interest" description="Disordered" evidence="1">
    <location>
        <begin position="116"/>
        <end position="146"/>
    </location>
</feature>
<dbReference type="PANTHER" id="PTHR13280:SF17">
    <property type="entry name" value="KRUEPPEL TARGET AT 95D, ISOFORM A"/>
    <property type="match status" value="1"/>
</dbReference>
<dbReference type="InterPro" id="IPR019381">
    <property type="entry name" value="PACS1/2_C"/>
</dbReference>
<accession>A0A1B0DQI2</accession>
<dbReference type="VEuPathDB" id="VectorBase:PPAI010773"/>
<dbReference type="Pfam" id="PF10254">
    <property type="entry name" value="Pacs-1"/>
    <property type="match status" value="2"/>
</dbReference>
<proteinExistence type="predicted"/>
<feature type="domain" description="Phosphofurin acidic cluster sorting protein 1/2 C-terminal" evidence="2">
    <location>
        <begin position="213"/>
        <end position="342"/>
    </location>
</feature>
<dbReference type="EMBL" id="AJVK01019143">
    <property type="status" value="NOT_ANNOTATED_CDS"/>
    <property type="molecule type" value="Genomic_DNA"/>
</dbReference>
<dbReference type="EMBL" id="AJVK01019145">
    <property type="status" value="NOT_ANNOTATED_CDS"/>
    <property type="molecule type" value="Genomic_DNA"/>
</dbReference>
<keyword evidence="4" id="KW-1185">Reference proteome</keyword>
<evidence type="ECO:0000313" key="4">
    <source>
        <dbReference type="Proteomes" id="UP000092462"/>
    </source>
</evidence>
<protein>
    <recommendedName>
        <fullName evidence="2">Phosphofurin acidic cluster sorting protein 1/2 C-terminal domain-containing protein</fullName>
    </recommendedName>
</protein>
<feature type="domain" description="Phosphofurin acidic cluster sorting protein 1/2 C-terminal" evidence="2">
    <location>
        <begin position="412"/>
        <end position="436"/>
    </location>
</feature>
<dbReference type="EnsemblMetazoa" id="PPAI010773-RA">
    <property type="protein sequence ID" value="PPAI010773-PA"/>
    <property type="gene ID" value="PPAI010773"/>
</dbReference>
<sequence>FKVPEELDGGVSRHSGRGERVLDALYQELESLSCGEGDESGPDMDTVSVGSTPKPSLRPFFTNSRTMLHENLMAEAIMCDGRLLLLVWQDVKLGCPEGPQVSLDLDESLGIAGQQISSALSSSPPQSGRMSPPMPTTPATPLQQQEKAEKLEKLERLEKMQMQQVQAQPESFELQIDYWPVAARYTDNKEKKEDKKGTDQGKNSIKSTFRNLQVLLLGGDWLQGAVLRHYVELLGVRPPDWVNHIRFYIVPIGSSAISRYLSAVDATYGAMFGTDGWQQLCERAIGPDPAQSKIDVVEVTNRVQRYLHSAGPCTQIPIAEAMVNYKEEDSCQIFVPFVSVWRLPPNPQAGELPNGLTLSYSTKEKKQKMPSMYTRNGTGWEGLGEQMSLAIPSTLCSFSISRSFSFFFPKRTGVKFFQLSSLWQTHVKNFPVGLIGAPLAPAET</sequence>
<name>A0A1B0DQI2_PHLPP</name>
<dbReference type="AlphaFoldDB" id="A0A1B0DQI2"/>